<dbReference type="SUPFAM" id="SSF53098">
    <property type="entry name" value="Ribonuclease H-like"/>
    <property type="match status" value="1"/>
</dbReference>
<evidence type="ECO:0000313" key="9">
    <source>
        <dbReference type="Proteomes" id="UP001162060"/>
    </source>
</evidence>
<dbReference type="GO" id="GO:0046983">
    <property type="term" value="F:protein dimerization activity"/>
    <property type="evidence" value="ECO:0007669"/>
    <property type="project" value="InterPro"/>
</dbReference>
<dbReference type="PANTHER" id="PTHR46481">
    <property type="entry name" value="ZINC FINGER BED DOMAIN-CONTAINING PROTEIN 4"/>
    <property type="match status" value="1"/>
</dbReference>
<evidence type="ECO:0000256" key="3">
    <source>
        <dbReference type="ARBA" id="ARBA00022771"/>
    </source>
</evidence>
<evidence type="ECO:0000256" key="1">
    <source>
        <dbReference type="ARBA" id="ARBA00004123"/>
    </source>
</evidence>
<proteinExistence type="predicted"/>
<evidence type="ECO:0000259" key="7">
    <source>
        <dbReference type="Pfam" id="PF05699"/>
    </source>
</evidence>
<reference evidence="8" key="1">
    <citation type="submission" date="2024-01" db="EMBL/GenBank/DDBJ databases">
        <authorList>
            <person name="Webb A."/>
        </authorList>
    </citation>
    <scope>NUCLEOTIDE SEQUENCE</scope>
    <source>
        <strain evidence="8">Pm1</strain>
    </source>
</reference>
<feature type="domain" description="HAT C-terminal dimerisation" evidence="7">
    <location>
        <begin position="621"/>
        <end position="667"/>
    </location>
</feature>
<dbReference type="Proteomes" id="UP001162060">
    <property type="component" value="Unassembled WGS sequence"/>
</dbReference>
<dbReference type="AlphaFoldDB" id="A0AAV1UR70"/>
<organism evidence="8 9">
    <name type="scientific">Peronospora matthiolae</name>
    <dbReference type="NCBI Taxonomy" id="2874970"/>
    <lineage>
        <taxon>Eukaryota</taxon>
        <taxon>Sar</taxon>
        <taxon>Stramenopiles</taxon>
        <taxon>Oomycota</taxon>
        <taxon>Peronosporomycetes</taxon>
        <taxon>Peronosporales</taxon>
        <taxon>Peronosporaceae</taxon>
        <taxon>Peronospora</taxon>
    </lineage>
</organism>
<dbReference type="EMBL" id="CAKLBY020000223">
    <property type="protein sequence ID" value="CAK7936097.1"/>
    <property type="molecule type" value="Genomic_DNA"/>
</dbReference>
<comment type="subcellular location">
    <subcellularLocation>
        <location evidence="1">Nucleus</location>
    </subcellularLocation>
</comment>
<dbReference type="InterPro" id="IPR052035">
    <property type="entry name" value="ZnF_BED_domain_contain"/>
</dbReference>
<evidence type="ECO:0000256" key="5">
    <source>
        <dbReference type="ARBA" id="ARBA00023242"/>
    </source>
</evidence>
<evidence type="ECO:0000256" key="6">
    <source>
        <dbReference type="SAM" id="MobiDB-lite"/>
    </source>
</evidence>
<dbReference type="InterPro" id="IPR012337">
    <property type="entry name" value="RNaseH-like_sf"/>
</dbReference>
<protein>
    <recommendedName>
        <fullName evidence="7">HAT C-terminal dimerisation domain-containing protein</fullName>
    </recommendedName>
</protein>
<sequence length="725" mass="80699">MSTTARDSLDAPRRPRGRPPNRSWAFFTSVTEPQKLPSAVCRHCNQLVHHRHKWGQARTHLMKCPQFLNLMDTLPANEMPEWYLAEASRRHHLLSQSNLATFTNHGIPNYQVLQDYHPTPPLSALKGRHALSVTGAAPVPIIMENRANIAVQIPIERDIKEVEENLAMHLFTTTAVEKIVDGTAKLSFLESALQAWSQDFVLPNRAKLLTELLNCCFNNVKKRVADFFQSGSMVPATLLLDVTTPPGVKKDPVVHYMTSLASFEKYPMYLESVVAPSSEKKQDDVEWRTKDVARMVEKLSHPVAGCVMACSSPESQRLRGLLAKRFPGMYFHGCMRDALWSFICHIFAGRRTTEDDGSSIPMSFVQEIQEFALQCKDLAFFLPPLSDELCLSEAVESSKSVIHVSLTRRLSVAEAFFAILQAECFLDTDSVSNQNSSAGSHGPCSDGLSFAPNRANVDHLQTELIEVVQSPRFTQKVRKFLAVLRPVHTLLKSLDGGTSATSLLLSEVQSCFSRLAHQYASSTQLLPGEKNALQALVRQQQENVVGPAHLLALLLDPVLLGENLPADAKADVEQKLMSSLRADGTCLSDVDKNALHAQYMDFKQFARNLKTSRTETLGFRSLKERRLSPLQFWFADGSKWPVLQSIACRVFVMPVCTVSASRVFSEADVALRYLWNEADSFSASQLAYVRVNTHQLDLAEMVGSSLMAEPQNVSNTNDITASMVV</sequence>
<keyword evidence="2" id="KW-0479">Metal-binding</keyword>
<accession>A0AAV1UR70</accession>
<evidence type="ECO:0000256" key="2">
    <source>
        <dbReference type="ARBA" id="ARBA00022723"/>
    </source>
</evidence>
<keyword evidence="5" id="KW-0539">Nucleus</keyword>
<dbReference type="Pfam" id="PF05699">
    <property type="entry name" value="Dimer_Tnp_hAT"/>
    <property type="match status" value="1"/>
</dbReference>
<name>A0AAV1UR70_9STRA</name>
<evidence type="ECO:0000256" key="4">
    <source>
        <dbReference type="ARBA" id="ARBA00022833"/>
    </source>
</evidence>
<dbReference type="PANTHER" id="PTHR46481:SF10">
    <property type="entry name" value="ZINC FINGER BED DOMAIN-CONTAINING PROTEIN 39"/>
    <property type="match status" value="1"/>
</dbReference>
<dbReference type="InterPro" id="IPR008906">
    <property type="entry name" value="HATC_C_dom"/>
</dbReference>
<evidence type="ECO:0000313" key="8">
    <source>
        <dbReference type="EMBL" id="CAK7936097.1"/>
    </source>
</evidence>
<comment type="caution">
    <text evidence="8">The sequence shown here is derived from an EMBL/GenBank/DDBJ whole genome shotgun (WGS) entry which is preliminary data.</text>
</comment>
<dbReference type="GO" id="GO:0008270">
    <property type="term" value="F:zinc ion binding"/>
    <property type="evidence" value="ECO:0007669"/>
    <property type="project" value="UniProtKB-KW"/>
</dbReference>
<keyword evidence="3" id="KW-0863">Zinc-finger</keyword>
<gene>
    <name evidence="8" type="ORF">PM001_LOCUS21247</name>
</gene>
<dbReference type="GO" id="GO:0005634">
    <property type="term" value="C:nucleus"/>
    <property type="evidence" value="ECO:0007669"/>
    <property type="project" value="UniProtKB-SubCell"/>
</dbReference>
<feature type="region of interest" description="Disordered" evidence="6">
    <location>
        <begin position="1"/>
        <end position="23"/>
    </location>
</feature>
<keyword evidence="4" id="KW-0862">Zinc</keyword>